<comment type="similarity">
    <text evidence="1">Belongs to the LysR transcriptional regulatory family.</text>
</comment>
<dbReference type="Proteomes" id="UP000234341">
    <property type="component" value="Unassembled WGS sequence"/>
</dbReference>
<dbReference type="GO" id="GO:0003677">
    <property type="term" value="F:DNA binding"/>
    <property type="evidence" value="ECO:0007669"/>
    <property type="project" value="UniProtKB-KW"/>
</dbReference>
<proteinExistence type="inferred from homology"/>
<keyword evidence="3" id="KW-0238">DNA-binding</keyword>
<accession>A0A2N5CAK0</accession>
<evidence type="ECO:0000313" key="8">
    <source>
        <dbReference type="Proteomes" id="UP000234341"/>
    </source>
</evidence>
<dbReference type="Pfam" id="PF00126">
    <property type="entry name" value="HTH_1"/>
    <property type="match status" value="1"/>
</dbReference>
<dbReference type="Pfam" id="PF03466">
    <property type="entry name" value="LysR_substrate"/>
    <property type="match status" value="1"/>
</dbReference>
<keyword evidence="4" id="KW-0010">Activator</keyword>
<dbReference type="PANTHER" id="PTHR30293">
    <property type="entry name" value="TRANSCRIPTIONAL REGULATORY PROTEIN NAC-RELATED"/>
    <property type="match status" value="1"/>
</dbReference>
<feature type="domain" description="HTH lysR-type" evidence="6">
    <location>
        <begin position="1"/>
        <end position="58"/>
    </location>
</feature>
<protein>
    <submittedName>
        <fullName evidence="7">LysR family transcriptional regulator</fullName>
    </submittedName>
</protein>
<dbReference type="PRINTS" id="PR00039">
    <property type="entry name" value="HTHLYSR"/>
</dbReference>
<keyword evidence="2" id="KW-0805">Transcription regulation</keyword>
<dbReference type="Gene3D" id="3.40.190.290">
    <property type="match status" value="1"/>
</dbReference>
<keyword evidence="5" id="KW-0804">Transcription</keyword>
<evidence type="ECO:0000256" key="4">
    <source>
        <dbReference type="ARBA" id="ARBA00023159"/>
    </source>
</evidence>
<dbReference type="InterPro" id="IPR036388">
    <property type="entry name" value="WH-like_DNA-bd_sf"/>
</dbReference>
<evidence type="ECO:0000313" key="7">
    <source>
        <dbReference type="EMBL" id="PLP99211.1"/>
    </source>
</evidence>
<dbReference type="InterPro" id="IPR005119">
    <property type="entry name" value="LysR_subst-bd"/>
</dbReference>
<sequence>MDFRQLRYFARIVELESITAAADALHIAQPSLSQHVVNLESELGAKLLVRGPFGARPTETGQILYRHAKMVLRQMEEAHAAVRHGRDVPSGHVRVGLPTSTSRVLAVPLLQFVTRNVPDVTVEIVEGSSADLAELVTAQKLDLCIAMDAQQRPNMHLVPLLDEDLMAVGPGSAQRDAALTLAEMAALPLLLPSFPNSVRVLTDRAFVAAGLELKLVAETSAVSVLLSAVSAGMGWTILPCSALATEPPEAFACVPISDSSLVRRVFLCVAGAARLSLACKTVEDALLKLIVDAIATQAWKGVSPLGSLTGASADALSAQLPGLAAKQ</sequence>
<dbReference type="GO" id="GO:0003700">
    <property type="term" value="F:DNA-binding transcription factor activity"/>
    <property type="evidence" value="ECO:0007669"/>
    <property type="project" value="InterPro"/>
</dbReference>
<name>A0A2N5CAK0_9BURK</name>
<dbReference type="AlphaFoldDB" id="A0A2N5CAK0"/>
<dbReference type="Gene3D" id="1.10.10.10">
    <property type="entry name" value="Winged helix-like DNA-binding domain superfamily/Winged helix DNA-binding domain"/>
    <property type="match status" value="1"/>
</dbReference>
<reference evidence="7 8" key="1">
    <citation type="submission" date="2017-12" db="EMBL/GenBank/DDBJ databases">
        <title>Genome sequence of the active heterotrophic nitrifier-denitrifier, Cupriavidus pauculus UM1.</title>
        <authorList>
            <person name="Putonti C."/>
            <person name="Castignetti D."/>
        </authorList>
    </citation>
    <scope>NUCLEOTIDE SEQUENCE [LARGE SCALE GENOMIC DNA]</scope>
    <source>
        <strain evidence="7 8">UM1</strain>
    </source>
</reference>
<dbReference type="GO" id="GO:2000142">
    <property type="term" value="P:regulation of DNA-templated transcription initiation"/>
    <property type="evidence" value="ECO:0007669"/>
    <property type="project" value="TreeGrafter"/>
</dbReference>
<gene>
    <name evidence="7" type="ORF">CYJ10_18145</name>
</gene>
<evidence type="ECO:0000256" key="1">
    <source>
        <dbReference type="ARBA" id="ARBA00009437"/>
    </source>
</evidence>
<evidence type="ECO:0000256" key="2">
    <source>
        <dbReference type="ARBA" id="ARBA00023015"/>
    </source>
</evidence>
<evidence type="ECO:0000259" key="6">
    <source>
        <dbReference type="PROSITE" id="PS50931"/>
    </source>
</evidence>
<dbReference type="PANTHER" id="PTHR30293:SF0">
    <property type="entry name" value="NITROGEN ASSIMILATION REGULATORY PROTEIN NAC"/>
    <property type="match status" value="1"/>
</dbReference>
<evidence type="ECO:0000256" key="3">
    <source>
        <dbReference type="ARBA" id="ARBA00023125"/>
    </source>
</evidence>
<dbReference type="EMBL" id="PJRP01000008">
    <property type="protein sequence ID" value="PLP99211.1"/>
    <property type="molecule type" value="Genomic_DNA"/>
</dbReference>
<dbReference type="InterPro" id="IPR036390">
    <property type="entry name" value="WH_DNA-bd_sf"/>
</dbReference>
<organism evidence="7 8">
    <name type="scientific">Cupriavidus pauculus</name>
    <dbReference type="NCBI Taxonomy" id="82633"/>
    <lineage>
        <taxon>Bacteria</taxon>
        <taxon>Pseudomonadati</taxon>
        <taxon>Pseudomonadota</taxon>
        <taxon>Betaproteobacteria</taxon>
        <taxon>Burkholderiales</taxon>
        <taxon>Burkholderiaceae</taxon>
        <taxon>Cupriavidus</taxon>
    </lineage>
</organism>
<dbReference type="OrthoDB" id="8587114at2"/>
<dbReference type="InterPro" id="IPR000847">
    <property type="entry name" value="LysR_HTH_N"/>
</dbReference>
<dbReference type="PROSITE" id="PS50931">
    <property type="entry name" value="HTH_LYSR"/>
    <property type="match status" value="1"/>
</dbReference>
<evidence type="ECO:0000256" key="5">
    <source>
        <dbReference type="ARBA" id="ARBA00023163"/>
    </source>
</evidence>
<comment type="caution">
    <text evidence="7">The sequence shown here is derived from an EMBL/GenBank/DDBJ whole genome shotgun (WGS) entry which is preliminary data.</text>
</comment>
<dbReference type="SUPFAM" id="SSF46785">
    <property type="entry name" value="Winged helix' DNA-binding domain"/>
    <property type="match status" value="1"/>
</dbReference>
<dbReference type="SUPFAM" id="SSF53850">
    <property type="entry name" value="Periplasmic binding protein-like II"/>
    <property type="match status" value="1"/>
</dbReference>
<dbReference type="FunFam" id="1.10.10.10:FF:000001">
    <property type="entry name" value="LysR family transcriptional regulator"/>
    <property type="match status" value="1"/>
</dbReference>